<dbReference type="Pfam" id="PF14345">
    <property type="entry name" value="GDYXXLXY"/>
    <property type="match status" value="1"/>
</dbReference>
<accession>E3HAP3</accession>
<organism evidence="2 3">
    <name type="scientific">Ilyobacter polytropus (strain ATCC 51220 / DSM 2926 / LMG 16218 / CuHBu1)</name>
    <dbReference type="NCBI Taxonomy" id="572544"/>
    <lineage>
        <taxon>Bacteria</taxon>
        <taxon>Fusobacteriati</taxon>
        <taxon>Fusobacteriota</taxon>
        <taxon>Fusobacteriia</taxon>
        <taxon>Fusobacteriales</taxon>
        <taxon>Fusobacteriaceae</taxon>
        <taxon>Ilyobacter</taxon>
    </lineage>
</organism>
<dbReference type="InterPro" id="IPR025833">
    <property type="entry name" value="GDYXXLXY"/>
</dbReference>
<evidence type="ECO:0000313" key="2">
    <source>
        <dbReference type="EMBL" id="ADO83230.1"/>
    </source>
</evidence>
<keyword evidence="1" id="KW-0812">Transmembrane</keyword>
<dbReference type="eggNOG" id="COG4929">
    <property type="taxonomic scope" value="Bacteria"/>
</dbReference>
<dbReference type="Proteomes" id="UP000006875">
    <property type="component" value="Chromosome"/>
</dbReference>
<keyword evidence="1" id="KW-1133">Transmembrane helix</keyword>
<proteinExistence type="predicted"/>
<evidence type="ECO:0008006" key="4">
    <source>
        <dbReference type="Google" id="ProtNLM"/>
    </source>
</evidence>
<dbReference type="RefSeq" id="WP_013387897.1">
    <property type="nucleotide sequence ID" value="NC_014632.1"/>
</dbReference>
<keyword evidence="1" id="KW-0472">Membrane</keyword>
<keyword evidence="3" id="KW-1185">Reference proteome</keyword>
<evidence type="ECO:0000313" key="3">
    <source>
        <dbReference type="Proteomes" id="UP000006875"/>
    </source>
</evidence>
<reference evidence="2 3" key="1">
    <citation type="journal article" date="2010" name="Stand. Genomic Sci.">
        <title>Complete genome sequence of Ilyobacter polytropus type strain (CuHbu1).</title>
        <authorList>
            <person name="Sikorski J."/>
            <person name="Chertkov O."/>
            <person name="Lapidus A."/>
            <person name="Nolan M."/>
            <person name="Lucas S."/>
            <person name="Del Rio T.G."/>
            <person name="Tice H."/>
            <person name="Cheng J.F."/>
            <person name="Tapia R."/>
            <person name="Han C."/>
            <person name="Goodwin L."/>
            <person name="Pitluck S."/>
            <person name="Liolios K."/>
            <person name="Ivanova N."/>
            <person name="Mavromatis K."/>
            <person name="Mikhailova N."/>
            <person name="Pati A."/>
            <person name="Chen A."/>
            <person name="Palaniappan K."/>
            <person name="Land M."/>
            <person name="Hauser L."/>
            <person name="Chang Y.J."/>
            <person name="Jeffries C.D."/>
            <person name="Brambilla E."/>
            <person name="Yasawong M."/>
            <person name="Rohde M."/>
            <person name="Pukall R."/>
            <person name="Spring S."/>
            <person name="Goker M."/>
            <person name="Woyke T."/>
            <person name="Bristow J."/>
            <person name="Eisen J.A."/>
            <person name="Markowitz V."/>
            <person name="Hugenholtz P."/>
            <person name="Kyrpides N.C."/>
            <person name="Klenk H.P."/>
        </authorList>
    </citation>
    <scope>NUCLEOTIDE SEQUENCE [LARGE SCALE GENOMIC DNA]</scope>
    <source>
        <strain evidence="3">ATCC 51220 / DSM 2926 / LMG 16218 / CuHBu1</strain>
    </source>
</reference>
<sequence>MRNKIIFAVMVFFQLGVFLLMVVNKEIIIKKGNTHKFRVAPRDPYDYMRGNYLSINLDHRELAGDYENVENKNGYLILKKDGEWSKITEFSNGKPENMEYIKGKIRNTYNNKTYFENPFKRFYMEEGKAKETEKKIAEGDRSYIVVKIYKGRYVLESIEIEE</sequence>
<name>E3HAP3_ILYPC</name>
<protein>
    <recommendedName>
        <fullName evidence="4">GDYXXLXY protein</fullName>
    </recommendedName>
</protein>
<dbReference type="HOGENOM" id="CLU_112352_1_0_0"/>
<evidence type="ECO:0000256" key="1">
    <source>
        <dbReference type="SAM" id="Phobius"/>
    </source>
</evidence>
<dbReference type="OrthoDB" id="4868247at2"/>
<dbReference type="STRING" id="572544.Ilyop_1450"/>
<dbReference type="EMBL" id="CP002281">
    <property type="protein sequence ID" value="ADO83230.1"/>
    <property type="molecule type" value="Genomic_DNA"/>
</dbReference>
<feature type="transmembrane region" description="Helical" evidence="1">
    <location>
        <begin position="6"/>
        <end position="23"/>
    </location>
</feature>
<gene>
    <name evidence="2" type="ordered locus">Ilyop_1450</name>
</gene>
<dbReference type="KEGG" id="ipo:Ilyop_1450"/>
<dbReference type="AlphaFoldDB" id="E3HAP3"/>